<name>A0ABD3LZ80_9STRA</name>
<feature type="region of interest" description="Disordered" evidence="1">
    <location>
        <begin position="219"/>
        <end position="242"/>
    </location>
</feature>
<keyword evidence="3" id="KW-1185">Reference proteome</keyword>
<feature type="compositionally biased region" description="Low complexity" evidence="1">
    <location>
        <begin position="220"/>
        <end position="242"/>
    </location>
</feature>
<evidence type="ECO:0000256" key="1">
    <source>
        <dbReference type="SAM" id="MobiDB-lite"/>
    </source>
</evidence>
<dbReference type="EMBL" id="JALLBG020000293">
    <property type="protein sequence ID" value="KAL3756778.1"/>
    <property type="molecule type" value="Genomic_DNA"/>
</dbReference>
<protein>
    <submittedName>
        <fullName evidence="2">Uncharacterized protein</fullName>
    </submittedName>
</protein>
<organism evidence="2 3">
    <name type="scientific">Discostella pseudostelligera</name>
    <dbReference type="NCBI Taxonomy" id="259834"/>
    <lineage>
        <taxon>Eukaryota</taxon>
        <taxon>Sar</taxon>
        <taxon>Stramenopiles</taxon>
        <taxon>Ochrophyta</taxon>
        <taxon>Bacillariophyta</taxon>
        <taxon>Coscinodiscophyceae</taxon>
        <taxon>Thalassiosirophycidae</taxon>
        <taxon>Stephanodiscales</taxon>
        <taxon>Stephanodiscaceae</taxon>
        <taxon>Discostella</taxon>
    </lineage>
</organism>
<feature type="region of interest" description="Disordered" evidence="1">
    <location>
        <begin position="101"/>
        <end position="163"/>
    </location>
</feature>
<reference evidence="2 3" key="1">
    <citation type="submission" date="2024-10" db="EMBL/GenBank/DDBJ databases">
        <title>Updated reference genomes for cyclostephanoid diatoms.</title>
        <authorList>
            <person name="Roberts W.R."/>
            <person name="Alverson A.J."/>
        </authorList>
    </citation>
    <scope>NUCLEOTIDE SEQUENCE [LARGE SCALE GENOMIC DNA]</scope>
    <source>
        <strain evidence="2 3">AJA232-27</strain>
    </source>
</reference>
<proteinExistence type="predicted"/>
<dbReference type="Proteomes" id="UP001530293">
    <property type="component" value="Unassembled WGS sequence"/>
</dbReference>
<evidence type="ECO:0000313" key="2">
    <source>
        <dbReference type="EMBL" id="KAL3756778.1"/>
    </source>
</evidence>
<dbReference type="AlphaFoldDB" id="A0ABD3LZ80"/>
<comment type="caution">
    <text evidence="2">The sequence shown here is derived from an EMBL/GenBank/DDBJ whole genome shotgun (WGS) entry which is preliminary data.</text>
</comment>
<feature type="compositionally biased region" description="Low complexity" evidence="1">
    <location>
        <begin position="101"/>
        <end position="130"/>
    </location>
</feature>
<sequence>MHFYCPLRRRRCRKYLLFGRAIVIALSVVASSGANHDILTRRKLWTAPIWLWSGKNLRGSSSSLEHPIRPVATVDERELHSKSAKSKSSKAKFSKSKSSKISLTSDSSSDSSSSSSSSKGSKSYTSTSKSGKSKSAKGSSDSKSAKGESSDNSFDTEGSAGFYNENSSNEYEMIIPTISAQVNTSLVLHDKMDLPGNPDESAISNSVPDSEYTTLKIAEGSHNSGSDGSISSSSSSTDDAINDDAISYDVEPIILDGNLTTEVRIAEGESEFIDGEVMEKGGPNEELIEDEAILDFSSESLE</sequence>
<evidence type="ECO:0000313" key="3">
    <source>
        <dbReference type="Proteomes" id="UP001530293"/>
    </source>
</evidence>
<gene>
    <name evidence="2" type="ORF">ACHAWU_003528</name>
</gene>
<accession>A0ABD3LZ80</accession>